<feature type="region of interest" description="Disordered" evidence="10">
    <location>
        <begin position="379"/>
        <end position="439"/>
    </location>
</feature>
<evidence type="ECO:0008006" key="16">
    <source>
        <dbReference type="Google" id="ProtNLM"/>
    </source>
</evidence>
<protein>
    <recommendedName>
        <fullName evidence="16">TKL/LISK/LISK-DD1 protein kinase</fullName>
    </recommendedName>
</protein>
<comment type="catalytic activity">
    <reaction evidence="1">
        <text>[protein]-peptidylproline (omega=180) = [protein]-peptidylproline (omega=0)</text>
        <dbReference type="Rhea" id="RHEA:16237"/>
        <dbReference type="Rhea" id="RHEA-COMP:10747"/>
        <dbReference type="Rhea" id="RHEA-COMP:10748"/>
        <dbReference type="ChEBI" id="CHEBI:83833"/>
        <dbReference type="ChEBI" id="CHEBI:83834"/>
        <dbReference type="EC" id="5.2.1.8"/>
    </reaction>
</comment>
<accession>A0A8H3HYI5</accession>
<comment type="caution">
    <text evidence="14">The sequence shown here is derived from an EMBL/GenBank/DDBJ whole genome shotgun (WGS) entry which is preliminary data.</text>
</comment>
<dbReference type="Pfam" id="PF00160">
    <property type="entry name" value="Pro_isomerase"/>
    <property type="match status" value="1"/>
</dbReference>
<dbReference type="PROSITE" id="PS00108">
    <property type="entry name" value="PROTEIN_KINASE_ST"/>
    <property type="match status" value="1"/>
</dbReference>
<keyword evidence="8" id="KW-0862">Zinc</keyword>
<dbReference type="PROSITE" id="PS50011">
    <property type="entry name" value="PROTEIN_KINASE_DOM"/>
    <property type="match status" value="1"/>
</dbReference>
<evidence type="ECO:0000256" key="9">
    <source>
        <dbReference type="ARBA" id="ARBA00022840"/>
    </source>
</evidence>
<evidence type="ECO:0000256" key="8">
    <source>
        <dbReference type="ARBA" id="ARBA00022833"/>
    </source>
</evidence>
<evidence type="ECO:0000259" key="12">
    <source>
        <dbReference type="PROSITE" id="PS50072"/>
    </source>
</evidence>
<dbReference type="SMART" id="SM00109">
    <property type="entry name" value="C1"/>
    <property type="match status" value="1"/>
</dbReference>
<dbReference type="PANTHER" id="PTHR46485:SF5">
    <property type="entry name" value="CENTER DIVIDER, ISOFORM A"/>
    <property type="match status" value="1"/>
</dbReference>
<evidence type="ECO:0000256" key="10">
    <source>
        <dbReference type="SAM" id="MobiDB-lite"/>
    </source>
</evidence>
<evidence type="ECO:0000256" key="1">
    <source>
        <dbReference type="ARBA" id="ARBA00000971"/>
    </source>
</evidence>
<evidence type="ECO:0000256" key="6">
    <source>
        <dbReference type="ARBA" id="ARBA00022741"/>
    </source>
</evidence>
<evidence type="ECO:0000256" key="5">
    <source>
        <dbReference type="ARBA" id="ARBA00022723"/>
    </source>
</evidence>
<dbReference type="PROSITE" id="PS50081">
    <property type="entry name" value="ZF_DAG_PE_2"/>
    <property type="match status" value="1"/>
</dbReference>
<dbReference type="InterPro" id="IPR050940">
    <property type="entry name" value="Actin_reg-Ser/Thr_kinase"/>
</dbReference>
<feature type="domain" description="Phorbol-ester/DAG-type" evidence="13">
    <location>
        <begin position="661"/>
        <end position="715"/>
    </location>
</feature>
<comment type="similarity">
    <text evidence="2">Belongs to the protein kinase superfamily. TKL Ser/Thr protein kinase family.</text>
</comment>
<feature type="domain" description="Protein kinase" evidence="11">
    <location>
        <begin position="59"/>
        <end position="332"/>
    </location>
</feature>
<feature type="domain" description="PPIase cyclophilin-type" evidence="12">
    <location>
        <begin position="1"/>
        <end position="104"/>
    </location>
</feature>
<dbReference type="SMART" id="SM00220">
    <property type="entry name" value="S_TKc"/>
    <property type="match status" value="1"/>
</dbReference>
<organism evidence="14 15">
    <name type="scientific">Rhizoctonia solani</name>
    <dbReference type="NCBI Taxonomy" id="456999"/>
    <lineage>
        <taxon>Eukaryota</taxon>
        <taxon>Fungi</taxon>
        <taxon>Dikarya</taxon>
        <taxon>Basidiomycota</taxon>
        <taxon>Agaricomycotina</taxon>
        <taxon>Agaricomycetes</taxon>
        <taxon>Cantharellales</taxon>
        <taxon>Ceratobasidiaceae</taxon>
        <taxon>Rhizoctonia</taxon>
    </lineage>
</organism>
<keyword evidence="5" id="KW-0479">Metal-binding</keyword>
<feature type="region of interest" description="Disordered" evidence="10">
    <location>
        <begin position="638"/>
        <end position="660"/>
    </location>
</feature>
<dbReference type="InterPro" id="IPR046349">
    <property type="entry name" value="C1-like_sf"/>
</dbReference>
<keyword evidence="6" id="KW-0547">Nucleotide-binding</keyword>
<feature type="region of interest" description="Disordered" evidence="10">
    <location>
        <begin position="718"/>
        <end position="754"/>
    </location>
</feature>
<evidence type="ECO:0000259" key="13">
    <source>
        <dbReference type="PROSITE" id="PS50081"/>
    </source>
</evidence>
<keyword evidence="3" id="KW-0723">Serine/threonine-protein kinase</keyword>
<dbReference type="PANTHER" id="PTHR46485">
    <property type="entry name" value="LIM DOMAIN KINASE 1"/>
    <property type="match status" value="1"/>
</dbReference>
<dbReference type="InterPro" id="IPR011009">
    <property type="entry name" value="Kinase-like_dom_sf"/>
</dbReference>
<keyword evidence="4" id="KW-0808">Transferase</keyword>
<dbReference type="GO" id="GO:0004674">
    <property type="term" value="F:protein serine/threonine kinase activity"/>
    <property type="evidence" value="ECO:0007669"/>
    <property type="project" value="UniProtKB-KW"/>
</dbReference>
<proteinExistence type="inferred from homology"/>
<evidence type="ECO:0000313" key="14">
    <source>
        <dbReference type="EMBL" id="CAE7207368.1"/>
    </source>
</evidence>
<feature type="compositionally biased region" description="Polar residues" evidence="10">
    <location>
        <begin position="645"/>
        <end position="654"/>
    </location>
</feature>
<dbReference type="Gene3D" id="2.40.100.10">
    <property type="entry name" value="Cyclophilin-like"/>
    <property type="match status" value="1"/>
</dbReference>
<evidence type="ECO:0000256" key="4">
    <source>
        <dbReference type="ARBA" id="ARBA00022679"/>
    </source>
</evidence>
<evidence type="ECO:0000256" key="7">
    <source>
        <dbReference type="ARBA" id="ARBA00022777"/>
    </source>
</evidence>
<dbReference type="Pfam" id="PF07714">
    <property type="entry name" value="PK_Tyr_Ser-Thr"/>
    <property type="match status" value="1"/>
</dbReference>
<keyword evidence="9" id="KW-0067">ATP-binding</keyword>
<dbReference type="PROSITE" id="PS50072">
    <property type="entry name" value="CSA_PPIASE_2"/>
    <property type="match status" value="1"/>
</dbReference>
<dbReference type="InterPro" id="IPR001245">
    <property type="entry name" value="Ser-Thr/Tyr_kinase_cat_dom"/>
</dbReference>
<dbReference type="SUPFAM" id="SSF57889">
    <property type="entry name" value="Cysteine-rich domain"/>
    <property type="match status" value="1"/>
</dbReference>
<dbReference type="PRINTS" id="PR00153">
    <property type="entry name" value="CSAPPISMRASE"/>
</dbReference>
<dbReference type="Gene3D" id="3.30.60.20">
    <property type="match status" value="1"/>
</dbReference>
<gene>
    <name evidence="14" type="ORF">RDB_LOCUS146116</name>
</gene>
<dbReference type="InterPro" id="IPR029000">
    <property type="entry name" value="Cyclophilin-like_dom_sf"/>
</dbReference>
<dbReference type="CDD" id="cd13999">
    <property type="entry name" value="STKc_MAP3K-like"/>
    <property type="match status" value="1"/>
</dbReference>
<dbReference type="Proteomes" id="UP000663827">
    <property type="component" value="Unassembled WGS sequence"/>
</dbReference>
<dbReference type="InterPro" id="IPR008271">
    <property type="entry name" value="Ser/Thr_kinase_AS"/>
</dbReference>
<dbReference type="InterPro" id="IPR002130">
    <property type="entry name" value="Cyclophilin-type_PPIase_dom"/>
</dbReference>
<dbReference type="InterPro" id="IPR000719">
    <property type="entry name" value="Prot_kinase_dom"/>
</dbReference>
<dbReference type="InterPro" id="IPR002219">
    <property type="entry name" value="PKC_DAG/PE"/>
</dbReference>
<dbReference type="EMBL" id="CAJNJQ010004003">
    <property type="protein sequence ID" value="CAE7207368.1"/>
    <property type="molecule type" value="Genomic_DNA"/>
</dbReference>
<dbReference type="GO" id="GO:0005524">
    <property type="term" value="F:ATP binding"/>
    <property type="evidence" value="ECO:0007669"/>
    <property type="project" value="UniProtKB-KW"/>
</dbReference>
<feature type="compositionally biased region" description="Basic and acidic residues" evidence="10">
    <location>
        <begin position="379"/>
        <end position="411"/>
    </location>
</feature>
<feature type="compositionally biased region" description="Low complexity" evidence="10">
    <location>
        <begin position="729"/>
        <end position="738"/>
    </location>
</feature>
<dbReference type="GO" id="GO:0003755">
    <property type="term" value="F:peptidyl-prolyl cis-trans isomerase activity"/>
    <property type="evidence" value="ECO:0007669"/>
    <property type="project" value="UniProtKB-EC"/>
</dbReference>
<evidence type="ECO:0000256" key="2">
    <source>
        <dbReference type="ARBA" id="ARBA00005843"/>
    </source>
</evidence>
<evidence type="ECO:0000259" key="11">
    <source>
        <dbReference type="PROSITE" id="PS50011"/>
    </source>
</evidence>
<evidence type="ECO:0000313" key="15">
    <source>
        <dbReference type="Proteomes" id="UP000663827"/>
    </source>
</evidence>
<dbReference type="GO" id="GO:0046872">
    <property type="term" value="F:metal ion binding"/>
    <property type="evidence" value="ECO:0007669"/>
    <property type="project" value="UniProtKB-KW"/>
</dbReference>
<dbReference type="Gene3D" id="1.10.510.10">
    <property type="entry name" value="Transferase(Phosphotransferase) domain 1"/>
    <property type="match status" value="1"/>
</dbReference>
<name>A0A8H3HYI5_9AGAM</name>
<evidence type="ECO:0000256" key="3">
    <source>
        <dbReference type="ARBA" id="ARBA00022527"/>
    </source>
</evidence>
<keyword evidence="7" id="KW-0418">Kinase</keyword>
<dbReference type="SUPFAM" id="SSF50891">
    <property type="entry name" value="Cyclophilin-like"/>
    <property type="match status" value="1"/>
</dbReference>
<reference evidence="14" key="1">
    <citation type="submission" date="2021-01" db="EMBL/GenBank/DDBJ databases">
        <authorList>
            <person name="Kaushik A."/>
        </authorList>
    </citation>
    <scope>NUCLEOTIDE SEQUENCE</scope>
    <source>
        <strain evidence="14">AG5</strain>
    </source>
</reference>
<dbReference type="CDD" id="cd00029">
    <property type="entry name" value="C1"/>
    <property type="match status" value="1"/>
</dbReference>
<feature type="compositionally biased region" description="Basic and acidic residues" evidence="10">
    <location>
        <begin position="423"/>
        <end position="439"/>
    </location>
</feature>
<dbReference type="Pfam" id="PF00130">
    <property type="entry name" value="C1_1"/>
    <property type="match status" value="1"/>
</dbReference>
<dbReference type="AlphaFoldDB" id="A0A8H3HYI5"/>
<sequence length="754" mass="81868">MCQGGDFTKNNGTGGHSIWGEDKFNDENFQMKHTKPGLLSMANAGPNTNGSQFFITTVVTSWLDGKHVVFGEVVEGMDVIKKMDGLGSSSGVYLGIDVAIKEVLPSKDYDVAKYFEREWRLMKEARHPNVVLFLGLSRAPPPDNRIFIVSEFIDNGNLRQLVHDTRQPLEWPLRLSILTDIARAMAYLHARRCIHRDLKGENLLMTTNGRVKVTDFGFARIAARNDDELRRLTFCGTDSYMSPEILKGDEFDLPTDVFSMGVIFCEVIARKLADDYVFKRSAPDWGMDADEVRSRSSPGCPPELIALALDMCAVDPRVRPDMREVLSRLRTIELGVLEKAGDAHVGSVKFFTAGRKRPGPALRIPSFGIGVGSEIRNKDGATEAAKHEEVNTSPGSHKELDEAVRKLEGVRVSKGPPNVLPPEHGRTPASEKSRWESPRWDGDSMYYTQRSGDFGYIPSEPGSDSTSPLLQENPDVGVENAPSHLSNYSATVVQMHGGELETSTPSAITAVAPSQLSTNNNPLVAQDTSSVLTVRASPTTTPHALHGAPQPESSLMSIDDATSVSKILKVELNRGSKMSIDSYHTASSVIVSPAPITDSVALGSIAAATEGSIDSVRQSVESEPSLIHRFTLIKPGSTRRGSIAMSPTSNSRGTSPPPDSAPGWSPFEFFFGSGYSAKCDLCMKRLGWGWKPVLECDDCGMRAHIKCGEFAPRDCGLRAPRQASPPPLSVSSPTSPKSKANARRKSGENATASA</sequence>
<dbReference type="SUPFAM" id="SSF56112">
    <property type="entry name" value="Protein kinase-like (PK-like)"/>
    <property type="match status" value="1"/>
</dbReference>